<evidence type="ECO:0000259" key="3">
    <source>
        <dbReference type="PROSITE" id="PS51085"/>
    </source>
</evidence>
<dbReference type="Gene3D" id="3.90.1170.50">
    <property type="entry name" value="Aldehyde oxidase/xanthine dehydrogenase, a/b hammerhead"/>
    <property type="match status" value="1"/>
</dbReference>
<dbReference type="Pfam" id="PF20256">
    <property type="entry name" value="MoCoBD_2"/>
    <property type="match status" value="2"/>
</dbReference>
<reference evidence="4" key="1">
    <citation type="submission" date="2019-09" db="EMBL/GenBank/DDBJ databases">
        <title>Characterisation of the sponge microbiome using genome-centric metagenomics.</title>
        <authorList>
            <person name="Engelberts J.P."/>
            <person name="Robbins S.J."/>
            <person name="De Goeij J.M."/>
            <person name="Aranda M."/>
            <person name="Bell S.C."/>
            <person name="Webster N.S."/>
        </authorList>
    </citation>
    <scope>NUCLEOTIDE SEQUENCE</scope>
    <source>
        <strain evidence="4">SB0662_bin_9</strain>
    </source>
</reference>
<dbReference type="InterPro" id="IPR002888">
    <property type="entry name" value="2Fe-2S-bd"/>
</dbReference>
<dbReference type="Gene3D" id="3.10.20.30">
    <property type="match status" value="1"/>
</dbReference>
<dbReference type="InterPro" id="IPR046867">
    <property type="entry name" value="AldOxase/xan_DH_MoCoBD2"/>
</dbReference>
<name>A0A6B1DXS8_9CHLR</name>
<dbReference type="EMBL" id="VXPY01000099">
    <property type="protein sequence ID" value="MYD91503.1"/>
    <property type="molecule type" value="Genomic_DNA"/>
</dbReference>
<dbReference type="InterPro" id="IPR036010">
    <property type="entry name" value="2Fe-2S_ferredoxin-like_sf"/>
</dbReference>
<feature type="region of interest" description="Disordered" evidence="2">
    <location>
        <begin position="165"/>
        <end position="185"/>
    </location>
</feature>
<dbReference type="Pfam" id="PF02738">
    <property type="entry name" value="MoCoBD_1"/>
    <property type="match status" value="2"/>
</dbReference>
<dbReference type="InterPro" id="IPR036884">
    <property type="entry name" value="2Fe-2S-bd_dom_sf"/>
</dbReference>
<dbReference type="PANTHER" id="PTHR47495:SF1">
    <property type="entry name" value="BLL3820 PROTEIN"/>
    <property type="match status" value="1"/>
</dbReference>
<dbReference type="GO" id="GO:0051536">
    <property type="term" value="F:iron-sulfur cluster binding"/>
    <property type="evidence" value="ECO:0007669"/>
    <property type="project" value="InterPro"/>
</dbReference>
<organism evidence="4">
    <name type="scientific">Caldilineaceae bacterium SB0662_bin_9</name>
    <dbReference type="NCBI Taxonomy" id="2605258"/>
    <lineage>
        <taxon>Bacteria</taxon>
        <taxon>Bacillati</taxon>
        <taxon>Chloroflexota</taxon>
        <taxon>Caldilineae</taxon>
        <taxon>Caldilineales</taxon>
        <taxon>Caldilineaceae</taxon>
    </lineage>
</organism>
<dbReference type="Gene3D" id="3.30.365.10">
    <property type="entry name" value="Aldehyde oxidase/xanthine dehydrogenase, molybdopterin binding domain"/>
    <property type="match status" value="3"/>
</dbReference>
<dbReference type="PROSITE" id="PS51085">
    <property type="entry name" value="2FE2S_FER_2"/>
    <property type="match status" value="1"/>
</dbReference>
<dbReference type="Gene3D" id="1.10.150.120">
    <property type="entry name" value="[2Fe-2S]-binding domain"/>
    <property type="match status" value="1"/>
</dbReference>
<proteinExistence type="inferred from homology"/>
<dbReference type="InterPro" id="IPR052516">
    <property type="entry name" value="N-heterocyclic_Hydroxylase"/>
</dbReference>
<dbReference type="GO" id="GO:0016491">
    <property type="term" value="F:oxidoreductase activity"/>
    <property type="evidence" value="ECO:0007669"/>
    <property type="project" value="InterPro"/>
</dbReference>
<dbReference type="InterPro" id="IPR008274">
    <property type="entry name" value="AldOxase/xan_DH_MoCoBD1"/>
</dbReference>
<dbReference type="Pfam" id="PF00111">
    <property type="entry name" value="Fer2"/>
    <property type="match status" value="1"/>
</dbReference>
<dbReference type="InterPro" id="IPR001041">
    <property type="entry name" value="2Fe-2S_ferredoxin-type"/>
</dbReference>
<dbReference type="InterPro" id="IPR037165">
    <property type="entry name" value="AldOxase/xan_DH_Mopterin-bd_sf"/>
</dbReference>
<evidence type="ECO:0000256" key="1">
    <source>
        <dbReference type="ARBA" id="ARBA00006849"/>
    </source>
</evidence>
<comment type="caution">
    <text evidence="4">The sequence shown here is derived from an EMBL/GenBank/DDBJ whole genome shotgun (WGS) entry which is preliminary data.</text>
</comment>
<feature type="domain" description="2Fe-2S ferredoxin-type" evidence="3">
    <location>
        <begin position="4"/>
        <end position="80"/>
    </location>
</feature>
<evidence type="ECO:0000256" key="2">
    <source>
        <dbReference type="SAM" id="MobiDB-lite"/>
    </source>
</evidence>
<accession>A0A6B1DXS8</accession>
<dbReference type="PANTHER" id="PTHR47495">
    <property type="entry name" value="ALDEHYDE DEHYDROGENASE"/>
    <property type="match status" value="1"/>
</dbReference>
<dbReference type="Pfam" id="PF01799">
    <property type="entry name" value="Fer2_2"/>
    <property type="match status" value="1"/>
</dbReference>
<evidence type="ECO:0000313" key="4">
    <source>
        <dbReference type="EMBL" id="MYD91503.1"/>
    </source>
</evidence>
<dbReference type="SUPFAM" id="SSF47741">
    <property type="entry name" value="CO dehydrogenase ISP C-domain like"/>
    <property type="match status" value="1"/>
</dbReference>
<dbReference type="GO" id="GO:0046872">
    <property type="term" value="F:metal ion binding"/>
    <property type="evidence" value="ECO:0007669"/>
    <property type="project" value="InterPro"/>
</dbReference>
<dbReference type="AlphaFoldDB" id="A0A6B1DXS8"/>
<sequence>MATDPIELIVNGEHHLVSSRSDTPLLEVLRSELGLPGAKHACGAEQCGACKVLVDGQDHPSCCQPVGEVTGCSIQTVEGLAEDGRLDPLQEAFIAETATQCGYCVPGFLMTAKGLLHRNPNPSEEEIREAINRNLCRCGIHNRVVRAIQRVAFGTEAEPIYRMVSPDDGLEPPSHEPGAPLPGSLAHHPNLDDWIRLRPDRGVDVFTGKVELGQGITTSLSQVVAEELDVDIARIRIHTADTATSLDEGSTAGSMSMEMSGGALRQAAAEFRYQLLAIAAEEFECDQEDLEVSDGMVQHPASGAGKDYWDLLPEGRLGMAATGVAVPKPPVAYSVVGQSVTRVDMESKVRGEPAFLQDMVLPNMLHARVVRGPVAQASLERVDTTGLNLPDGVRVVRDGSFLAVLGENEIDILRAREQVAARCSWHTPDRLPDQQDLYCWMNAQESQDFLLRDGQPTSDPIPEPPEGDGVVHRTFHRPYQMHAAPGPSCAIAQLDEAGKLTVWSHSQGVFSLREALAQVLDKPEAEIRVTHVPGPGCYGHNGADDVALDACLLALETPGRPVRVQWMREDEFVQEPLGTPMVVDIQATLNTEKRLDVWHQSSLGHTHSSRPRVTPPGETMLLAAWERAHPMGRPLPQPMMGRNVGLHRNAEPGYRIARPAIVKRFLAKSGLRTSSMRSLGALVNVWAIESMMDELAREAGMDPLEFRLQHLEDPRGRKVLEVLGEAMNWNASSRKGAADGKGRGIGYGRYKGDKSLVAVGVDLAVDIATGAITLEEAHIVADTGQVINPDGLSAQLEGAFVQAASLTLLEEVKFTRQGVASTDWDTYSILRTVQVPAIHTHLIRRDGFPVLGAGEAAIGPVPAAIGNALARARGKHPNSLPLQPNV</sequence>
<dbReference type="SUPFAM" id="SSF56003">
    <property type="entry name" value="Molybdenum cofactor-binding domain"/>
    <property type="match status" value="2"/>
</dbReference>
<dbReference type="InterPro" id="IPR012675">
    <property type="entry name" value="Beta-grasp_dom_sf"/>
</dbReference>
<gene>
    <name evidence="4" type="ORF">F4Y08_14420</name>
</gene>
<comment type="similarity">
    <text evidence="1">Belongs to the xanthine dehydrogenase family.</text>
</comment>
<protein>
    <submittedName>
        <fullName evidence="4">Molybdopterin-dependent oxidoreductase</fullName>
    </submittedName>
</protein>
<dbReference type="SUPFAM" id="SSF54292">
    <property type="entry name" value="2Fe-2S ferredoxin-like"/>
    <property type="match status" value="1"/>
</dbReference>
<dbReference type="SMART" id="SM01008">
    <property type="entry name" value="Ald_Xan_dh_C"/>
    <property type="match status" value="1"/>
</dbReference>
<dbReference type="CDD" id="cd00207">
    <property type="entry name" value="fer2"/>
    <property type="match status" value="1"/>
</dbReference>
<dbReference type="InterPro" id="IPR000674">
    <property type="entry name" value="Ald_Oxase/Xan_DH_a/b"/>
</dbReference>